<dbReference type="FunFam" id="1.10.287.130:FF:000001">
    <property type="entry name" value="Two-component sensor histidine kinase"/>
    <property type="match status" value="1"/>
</dbReference>
<feature type="transmembrane region" description="Helical" evidence="9">
    <location>
        <begin position="16"/>
        <end position="38"/>
    </location>
</feature>
<dbReference type="Pfam" id="PF02518">
    <property type="entry name" value="HATPase_c"/>
    <property type="match status" value="1"/>
</dbReference>
<dbReference type="InterPro" id="IPR003661">
    <property type="entry name" value="HisK_dim/P_dom"/>
</dbReference>
<dbReference type="Proteomes" id="UP000824123">
    <property type="component" value="Unassembled WGS sequence"/>
</dbReference>
<evidence type="ECO:0000313" key="12">
    <source>
        <dbReference type="EMBL" id="HIU47649.1"/>
    </source>
</evidence>
<comment type="catalytic activity">
    <reaction evidence="1">
        <text>ATP + protein L-histidine = ADP + protein N-phospho-L-histidine.</text>
        <dbReference type="EC" id="2.7.13.3"/>
    </reaction>
</comment>
<dbReference type="InterPro" id="IPR003660">
    <property type="entry name" value="HAMP_dom"/>
</dbReference>
<feature type="domain" description="Histidine kinase" evidence="10">
    <location>
        <begin position="142"/>
        <end position="355"/>
    </location>
</feature>
<dbReference type="SMART" id="SM00387">
    <property type="entry name" value="HATPase_c"/>
    <property type="match status" value="1"/>
</dbReference>
<keyword evidence="7" id="KW-0902">Two-component regulatory system</keyword>
<dbReference type="PRINTS" id="PR00344">
    <property type="entry name" value="BCTRLSENSOR"/>
</dbReference>
<evidence type="ECO:0000256" key="1">
    <source>
        <dbReference type="ARBA" id="ARBA00000085"/>
    </source>
</evidence>
<dbReference type="CDD" id="cd00082">
    <property type="entry name" value="HisKA"/>
    <property type="match status" value="1"/>
</dbReference>
<dbReference type="GO" id="GO:0000155">
    <property type="term" value="F:phosphorelay sensor kinase activity"/>
    <property type="evidence" value="ECO:0007669"/>
    <property type="project" value="InterPro"/>
</dbReference>
<name>A0A9D1LTE5_9FIRM</name>
<sequence length="355" mass="39069">MSSKTIRYLHILRRGVSFFALISFVVTCCMLLFLNALMNTLDIAFTPENISVAAKVTLCNVVLLSLLFTVLDGIRRRIMVERPVRCITAAAERVMQGDFSTRIPPLSALEDHESFDNIISYFNRMVEELSGIETLKTDFIANVSHELKTPLAIMQNYAELLRDPGLTAAQRAEYADAICSTARRLAGLISNILKLNKLENQTIFPKCKPYNLSEQLCSVLLSFESAWEAKRLEINTDIEPDIIVTADNELMEIVWQNLISNAVKFTPDGGSLSVSAHSDGSRTRVTVRDTGCGISAETGKHIFERFYQGDTAHKSEGNGLGLALVKKIVDITGSDIAVSSVPGQGSTFTVTLPEA</sequence>
<dbReference type="SUPFAM" id="SSF47384">
    <property type="entry name" value="Homodimeric domain of signal transducing histidine kinase"/>
    <property type="match status" value="1"/>
</dbReference>
<comment type="caution">
    <text evidence="12">The sequence shown here is derived from an EMBL/GenBank/DDBJ whole genome shotgun (WGS) entry which is preliminary data.</text>
</comment>
<evidence type="ECO:0000256" key="5">
    <source>
        <dbReference type="ARBA" id="ARBA00022679"/>
    </source>
</evidence>
<comment type="subcellular location">
    <subcellularLocation>
        <location evidence="2">Membrane</location>
    </subcellularLocation>
</comment>
<accession>A0A9D1LTE5</accession>
<dbReference type="Gene3D" id="1.10.287.130">
    <property type="match status" value="1"/>
</dbReference>
<dbReference type="GO" id="GO:0016020">
    <property type="term" value="C:membrane"/>
    <property type="evidence" value="ECO:0007669"/>
    <property type="project" value="UniProtKB-SubCell"/>
</dbReference>
<evidence type="ECO:0000256" key="6">
    <source>
        <dbReference type="ARBA" id="ARBA00022777"/>
    </source>
</evidence>
<evidence type="ECO:0000313" key="13">
    <source>
        <dbReference type="Proteomes" id="UP000824123"/>
    </source>
</evidence>
<evidence type="ECO:0000259" key="10">
    <source>
        <dbReference type="PROSITE" id="PS50109"/>
    </source>
</evidence>
<dbReference type="SMART" id="SM00304">
    <property type="entry name" value="HAMP"/>
    <property type="match status" value="1"/>
</dbReference>
<dbReference type="Pfam" id="PF00512">
    <property type="entry name" value="HisKA"/>
    <property type="match status" value="1"/>
</dbReference>
<dbReference type="PANTHER" id="PTHR43711">
    <property type="entry name" value="TWO-COMPONENT HISTIDINE KINASE"/>
    <property type="match status" value="1"/>
</dbReference>
<dbReference type="PROSITE" id="PS50885">
    <property type="entry name" value="HAMP"/>
    <property type="match status" value="1"/>
</dbReference>
<reference evidence="12" key="2">
    <citation type="journal article" date="2021" name="PeerJ">
        <title>Extensive microbial diversity within the chicken gut microbiome revealed by metagenomics and culture.</title>
        <authorList>
            <person name="Gilroy R."/>
            <person name="Ravi A."/>
            <person name="Getino M."/>
            <person name="Pursley I."/>
            <person name="Horton D.L."/>
            <person name="Alikhan N.F."/>
            <person name="Baker D."/>
            <person name="Gharbi K."/>
            <person name="Hall N."/>
            <person name="Watson M."/>
            <person name="Adriaenssens E.M."/>
            <person name="Foster-Nyarko E."/>
            <person name="Jarju S."/>
            <person name="Secka A."/>
            <person name="Antonio M."/>
            <person name="Oren A."/>
            <person name="Chaudhuri R.R."/>
            <person name="La Ragione R."/>
            <person name="Hildebrand F."/>
            <person name="Pallen M.J."/>
        </authorList>
    </citation>
    <scope>NUCLEOTIDE SEQUENCE</scope>
    <source>
        <strain evidence="12">ChiSxjej2B14-8506</strain>
    </source>
</reference>
<dbReference type="PANTHER" id="PTHR43711:SF1">
    <property type="entry name" value="HISTIDINE KINASE 1"/>
    <property type="match status" value="1"/>
</dbReference>
<dbReference type="EC" id="2.7.13.3" evidence="3"/>
<dbReference type="AlphaFoldDB" id="A0A9D1LTE5"/>
<keyword evidence="9" id="KW-0812">Transmembrane</keyword>
<feature type="domain" description="HAMP" evidence="11">
    <location>
        <begin position="78"/>
        <end position="134"/>
    </location>
</feature>
<dbReference type="SUPFAM" id="SSF55874">
    <property type="entry name" value="ATPase domain of HSP90 chaperone/DNA topoisomerase II/histidine kinase"/>
    <property type="match status" value="1"/>
</dbReference>
<feature type="transmembrane region" description="Helical" evidence="9">
    <location>
        <begin position="50"/>
        <end position="71"/>
    </location>
</feature>
<dbReference type="FunFam" id="3.30.565.10:FF:000006">
    <property type="entry name" value="Sensor histidine kinase WalK"/>
    <property type="match status" value="1"/>
</dbReference>
<organism evidence="12 13">
    <name type="scientific">Candidatus Fimadaptatus faecigallinarum</name>
    <dbReference type="NCBI Taxonomy" id="2840814"/>
    <lineage>
        <taxon>Bacteria</taxon>
        <taxon>Bacillati</taxon>
        <taxon>Bacillota</taxon>
        <taxon>Clostridia</taxon>
        <taxon>Eubacteriales</taxon>
        <taxon>Candidatus Fimadaptatus</taxon>
    </lineage>
</organism>
<dbReference type="InterPro" id="IPR036097">
    <property type="entry name" value="HisK_dim/P_sf"/>
</dbReference>
<evidence type="ECO:0000256" key="4">
    <source>
        <dbReference type="ARBA" id="ARBA00022553"/>
    </source>
</evidence>
<dbReference type="InterPro" id="IPR036890">
    <property type="entry name" value="HATPase_C_sf"/>
</dbReference>
<keyword evidence="4" id="KW-0597">Phosphoprotein</keyword>
<evidence type="ECO:0000256" key="2">
    <source>
        <dbReference type="ARBA" id="ARBA00004370"/>
    </source>
</evidence>
<proteinExistence type="predicted"/>
<dbReference type="Gene3D" id="3.30.565.10">
    <property type="entry name" value="Histidine kinase-like ATPase, C-terminal domain"/>
    <property type="match status" value="1"/>
</dbReference>
<evidence type="ECO:0000259" key="11">
    <source>
        <dbReference type="PROSITE" id="PS50885"/>
    </source>
</evidence>
<keyword evidence="6 12" id="KW-0418">Kinase</keyword>
<dbReference type="InterPro" id="IPR003594">
    <property type="entry name" value="HATPase_dom"/>
</dbReference>
<gene>
    <name evidence="12" type="ORF">IAC59_10405</name>
</gene>
<protein>
    <recommendedName>
        <fullName evidence="3">histidine kinase</fullName>
        <ecNumber evidence="3">2.7.13.3</ecNumber>
    </recommendedName>
</protein>
<dbReference type="InterPro" id="IPR050736">
    <property type="entry name" value="Sensor_HK_Regulatory"/>
</dbReference>
<keyword evidence="8 9" id="KW-0472">Membrane</keyword>
<reference evidence="12" key="1">
    <citation type="submission" date="2020-10" db="EMBL/GenBank/DDBJ databases">
        <authorList>
            <person name="Gilroy R."/>
        </authorList>
    </citation>
    <scope>NUCLEOTIDE SEQUENCE</scope>
    <source>
        <strain evidence="12">ChiSxjej2B14-8506</strain>
    </source>
</reference>
<keyword evidence="5" id="KW-0808">Transferase</keyword>
<evidence type="ECO:0000256" key="8">
    <source>
        <dbReference type="ARBA" id="ARBA00023136"/>
    </source>
</evidence>
<dbReference type="Gene3D" id="6.10.340.10">
    <property type="match status" value="1"/>
</dbReference>
<dbReference type="InterPro" id="IPR004358">
    <property type="entry name" value="Sig_transdc_His_kin-like_C"/>
</dbReference>
<dbReference type="EMBL" id="DVNK01000063">
    <property type="protein sequence ID" value="HIU47649.1"/>
    <property type="molecule type" value="Genomic_DNA"/>
</dbReference>
<evidence type="ECO:0000256" key="3">
    <source>
        <dbReference type="ARBA" id="ARBA00012438"/>
    </source>
</evidence>
<dbReference type="PROSITE" id="PS50109">
    <property type="entry name" value="HIS_KIN"/>
    <property type="match status" value="1"/>
</dbReference>
<dbReference type="InterPro" id="IPR005467">
    <property type="entry name" value="His_kinase_dom"/>
</dbReference>
<dbReference type="SMART" id="SM00388">
    <property type="entry name" value="HisKA"/>
    <property type="match status" value="1"/>
</dbReference>
<evidence type="ECO:0000256" key="9">
    <source>
        <dbReference type="SAM" id="Phobius"/>
    </source>
</evidence>
<evidence type="ECO:0000256" key="7">
    <source>
        <dbReference type="ARBA" id="ARBA00023012"/>
    </source>
</evidence>
<dbReference type="CDD" id="cd06225">
    <property type="entry name" value="HAMP"/>
    <property type="match status" value="1"/>
</dbReference>
<dbReference type="CDD" id="cd00075">
    <property type="entry name" value="HATPase"/>
    <property type="match status" value="1"/>
</dbReference>
<keyword evidence="9" id="KW-1133">Transmembrane helix</keyword>